<accession>A0ABX0RG29</accession>
<dbReference type="Proteomes" id="UP001515683">
    <property type="component" value="Unassembled WGS sequence"/>
</dbReference>
<evidence type="ECO:0000313" key="2">
    <source>
        <dbReference type="Proteomes" id="UP001515683"/>
    </source>
</evidence>
<dbReference type="EMBL" id="VWXF01000006">
    <property type="protein sequence ID" value="NIF23073.1"/>
    <property type="molecule type" value="Genomic_DNA"/>
</dbReference>
<evidence type="ECO:0000313" key="1">
    <source>
        <dbReference type="EMBL" id="NIF23073.1"/>
    </source>
</evidence>
<protein>
    <submittedName>
        <fullName evidence="1">Uncharacterized protein</fullName>
    </submittedName>
</protein>
<dbReference type="PROSITE" id="PS51257">
    <property type="entry name" value="PROKAR_LIPOPROTEIN"/>
    <property type="match status" value="1"/>
</dbReference>
<reference evidence="1 2" key="1">
    <citation type="journal article" date="2019" name="bioRxiv">
        <title>Bacteria contribute to plant secondary compound degradation in a generalist herbivore system.</title>
        <authorList>
            <person name="Francoeur C.B."/>
            <person name="Khadempour L."/>
            <person name="Moreira-Soto R.D."/>
            <person name="Gotting K."/>
            <person name="Book A.J."/>
            <person name="Pinto-Tomas A.A."/>
            <person name="Keefover-Ring K."/>
            <person name="Currie C.R."/>
        </authorList>
    </citation>
    <scope>NUCLEOTIDE SEQUENCE [LARGE SCALE GENOMIC DNA]</scope>
    <source>
        <strain evidence="1">Acro-835</strain>
    </source>
</reference>
<gene>
    <name evidence="1" type="ORF">F3J40_15890</name>
</gene>
<dbReference type="Pfam" id="PF06519">
    <property type="entry name" value="TolA"/>
    <property type="match status" value="1"/>
</dbReference>
<sequence>MKKTLTFICLILLAGCQTHTKKTLGKPLSFPTALEIKSQCESETAQQVESRELHVWMCQSVTAIQNRFFDADKYQGKTCDIVITQPLGKQPTNVSTNGGDPDLCKVALEATEQAIDSGTFPLRPASLKEKIIVHFAPEKT</sequence>
<keyword evidence="2" id="KW-1185">Reference proteome</keyword>
<organism evidence="1 2">
    <name type="scientific">Candidatus Pantoea multigeneris</name>
    <dbReference type="NCBI Taxonomy" id="2608357"/>
    <lineage>
        <taxon>Bacteria</taxon>
        <taxon>Pseudomonadati</taxon>
        <taxon>Pseudomonadota</taxon>
        <taxon>Gammaproteobacteria</taxon>
        <taxon>Enterobacterales</taxon>
        <taxon>Erwiniaceae</taxon>
        <taxon>Pantoea</taxon>
    </lineage>
</organism>
<dbReference type="RefSeq" id="WP_167016128.1">
    <property type="nucleotide sequence ID" value="NZ_VWXF01000006.1"/>
</dbReference>
<dbReference type="SUPFAM" id="SSF74653">
    <property type="entry name" value="TolA/TonB C-terminal domain"/>
    <property type="match status" value="1"/>
</dbReference>
<name>A0ABX0RG29_9GAMM</name>
<proteinExistence type="predicted"/>
<comment type="caution">
    <text evidence="1">The sequence shown here is derived from an EMBL/GenBank/DDBJ whole genome shotgun (WGS) entry which is preliminary data.</text>
</comment>
<dbReference type="InterPro" id="IPR014161">
    <property type="entry name" value="Tol-Pal_TolA"/>
</dbReference>
<dbReference type="Gene3D" id="3.30.1150.10">
    <property type="match status" value="1"/>
</dbReference>